<feature type="domain" description="Methyltransferase type 11" evidence="1">
    <location>
        <begin position="25"/>
        <end position="82"/>
    </location>
</feature>
<dbReference type="Proteomes" id="UP001204445">
    <property type="component" value="Unassembled WGS sequence"/>
</dbReference>
<organism evidence="2 3">
    <name type="scientific">Methylohalomonas lacus</name>
    <dbReference type="NCBI Taxonomy" id="398773"/>
    <lineage>
        <taxon>Bacteria</taxon>
        <taxon>Pseudomonadati</taxon>
        <taxon>Pseudomonadota</taxon>
        <taxon>Gammaproteobacteria</taxon>
        <taxon>Methylohalomonadales</taxon>
        <taxon>Methylohalomonadaceae</taxon>
        <taxon>Methylohalomonas</taxon>
    </lineage>
</organism>
<dbReference type="CDD" id="cd02440">
    <property type="entry name" value="AdoMet_MTases"/>
    <property type="match status" value="1"/>
</dbReference>
<gene>
    <name evidence="2" type="ORF">J2T55_002398</name>
</gene>
<keyword evidence="2" id="KW-0808">Transferase</keyword>
<dbReference type="GO" id="GO:0032259">
    <property type="term" value="P:methylation"/>
    <property type="evidence" value="ECO:0007669"/>
    <property type="project" value="UniProtKB-KW"/>
</dbReference>
<dbReference type="SUPFAM" id="SSF53335">
    <property type="entry name" value="S-adenosyl-L-methionine-dependent methyltransferases"/>
    <property type="match status" value="1"/>
</dbReference>
<dbReference type="AlphaFoldDB" id="A0AAE3L601"/>
<protein>
    <submittedName>
        <fullName evidence="2">SAM-dependent methyltransferase</fullName>
    </submittedName>
</protein>
<keyword evidence="2" id="KW-0489">Methyltransferase</keyword>
<proteinExistence type="predicted"/>
<evidence type="ECO:0000313" key="2">
    <source>
        <dbReference type="EMBL" id="MCS3904362.1"/>
    </source>
</evidence>
<dbReference type="InterPro" id="IPR013216">
    <property type="entry name" value="Methyltransf_11"/>
</dbReference>
<accession>A0AAE3L601</accession>
<dbReference type="GO" id="GO:0008757">
    <property type="term" value="F:S-adenosylmethionine-dependent methyltransferase activity"/>
    <property type="evidence" value="ECO:0007669"/>
    <property type="project" value="InterPro"/>
</dbReference>
<keyword evidence="3" id="KW-1185">Reference proteome</keyword>
<sequence length="164" mass="18388">MLHFAPERCLVPYFESIPSLEYETADLNGKKAHLVIDVTDIPLPDRSFDLVYCSHVLEHVNDDITAMSELYRILKPGGSAVILVPIIDAATYEDPDITDPNERARLFGQHDHVRRYGLDIVTRLSAAGFNVQLFSITDIAGEDEIEIMGLDCPGCREIFLCSKH</sequence>
<name>A0AAE3L601_9GAMM</name>
<dbReference type="InterPro" id="IPR029063">
    <property type="entry name" value="SAM-dependent_MTases_sf"/>
</dbReference>
<dbReference type="Gene3D" id="3.40.50.150">
    <property type="entry name" value="Vaccinia Virus protein VP39"/>
    <property type="match status" value="1"/>
</dbReference>
<reference evidence="2" key="1">
    <citation type="submission" date="2022-08" db="EMBL/GenBank/DDBJ databases">
        <title>Genomic Encyclopedia of Type Strains, Phase III (KMG-III): the genomes of soil and plant-associated and newly described type strains.</title>
        <authorList>
            <person name="Whitman W."/>
        </authorList>
    </citation>
    <scope>NUCLEOTIDE SEQUENCE</scope>
    <source>
        <strain evidence="2">HMT 1</strain>
    </source>
</reference>
<evidence type="ECO:0000313" key="3">
    <source>
        <dbReference type="Proteomes" id="UP001204445"/>
    </source>
</evidence>
<comment type="caution">
    <text evidence="2">The sequence shown here is derived from an EMBL/GenBank/DDBJ whole genome shotgun (WGS) entry which is preliminary data.</text>
</comment>
<evidence type="ECO:0000259" key="1">
    <source>
        <dbReference type="Pfam" id="PF08241"/>
    </source>
</evidence>
<dbReference type="Pfam" id="PF08241">
    <property type="entry name" value="Methyltransf_11"/>
    <property type="match status" value="1"/>
</dbReference>
<dbReference type="EMBL" id="JANUCT010000021">
    <property type="protein sequence ID" value="MCS3904362.1"/>
    <property type="molecule type" value="Genomic_DNA"/>
</dbReference>